<comment type="caution">
    <text evidence="2">The sequence shown here is derived from an EMBL/GenBank/DDBJ whole genome shotgun (WGS) entry which is preliminary data.</text>
</comment>
<keyword evidence="1" id="KW-1133">Transmembrane helix</keyword>
<keyword evidence="1" id="KW-0472">Membrane</keyword>
<reference evidence="2 3" key="1">
    <citation type="submission" date="2008-10" db="EMBL/GenBank/DDBJ databases">
        <authorList>
            <person name="Qin X."/>
            <person name="Bachman B."/>
            <person name="Battles P."/>
            <person name="Bell A."/>
            <person name="Bess C."/>
            <person name="Bickham C."/>
            <person name="Chaboub L."/>
            <person name="Chen D."/>
            <person name="Coyle M."/>
            <person name="Deiros D.R."/>
            <person name="Dinh H."/>
            <person name="Forbes L."/>
            <person name="Fowler G."/>
            <person name="Francisco L."/>
            <person name="Fu Q."/>
            <person name="Gubbala S."/>
            <person name="Hale W."/>
            <person name="Han Y."/>
            <person name="Hemphill L."/>
            <person name="Highlander S.K."/>
            <person name="Hirani K."/>
            <person name="Hogues M."/>
            <person name="Jackson L."/>
            <person name="Jakkamsetti A."/>
            <person name="Javaid M."/>
            <person name="Jiang H."/>
            <person name="Korchina V."/>
            <person name="Kovar C."/>
            <person name="Lara F."/>
            <person name="Lee S."/>
            <person name="Mata R."/>
            <person name="Mathew T."/>
            <person name="Moen C."/>
            <person name="Morales K."/>
            <person name="Munidasa M."/>
            <person name="Nazareth L."/>
            <person name="Ngo R."/>
            <person name="Nguyen L."/>
            <person name="Okwuonu G."/>
            <person name="Ongeri F."/>
            <person name="Patil S."/>
            <person name="Petrosino J."/>
            <person name="Pham C."/>
            <person name="Pham P."/>
            <person name="Pu L.-L."/>
            <person name="Puazo M."/>
            <person name="Raj R."/>
            <person name="Reid J."/>
            <person name="Rouhana J."/>
            <person name="Saada N."/>
            <person name="Shang Y."/>
            <person name="Simmons D."/>
            <person name="Thornton R."/>
            <person name="Warren J."/>
            <person name="Weissenberger G."/>
            <person name="Zhang J."/>
            <person name="Zhang L."/>
            <person name="Zhou C."/>
            <person name="Zhu D."/>
            <person name="Muzny D."/>
            <person name="Worley K."/>
            <person name="Gibbs R."/>
        </authorList>
    </citation>
    <scope>NUCLEOTIDE SEQUENCE [LARGE SCALE GENOMIC DNA]</scope>
    <source>
        <strain evidence="2 3">ATCC 51172</strain>
    </source>
</reference>
<name>C2BFE1_9FIRM</name>
<keyword evidence="1" id="KW-0812">Transmembrane</keyword>
<dbReference type="HOGENOM" id="CLU_3303816_0_0_9"/>
<feature type="transmembrane region" description="Helical" evidence="1">
    <location>
        <begin position="20"/>
        <end position="36"/>
    </location>
</feature>
<accession>C2BFE1</accession>
<proteinExistence type="predicted"/>
<gene>
    <name evidence="2" type="ORF">HMPREF0072_1061</name>
</gene>
<dbReference type="STRING" id="525254.HMPREF0072_1061"/>
<dbReference type="AlphaFoldDB" id="C2BFE1"/>
<evidence type="ECO:0000313" key="2">
    <source>
        <dbReference type="EMBL" id="EEI86345.1"/>
    </source>
</evidence>
<organism evidence="2 3">
    <name type="scientific">Anaerococcus lactolyticus ATCC 51172</name>
    <dbReference type="NCBI Taxonomy" id="525254"/>
    <lineage>
        <taxon>Bacteria</taxon>
        <taxon>Bacillati</taxon>
        <taxon>Bacillota</taxon>
        <taxon>Tissierellia</taxon>
        <taxon>Tissierellales</taxon>
        <taxon>Peptoniphilaceae</taxon>
        <taxon>Anaerococcus</taxon>
    </lineage>
</organism>
<dbReference type="EMBL" id="ABYO01000195">
    <property type="protein sequence ID" value="EEI86345.1"/>
    <property type="molecule type" value="Genomic_DNA"/>
</dbReference>
<evidence type="ECO:0000256" key="1">
    <source>
        <dbReference type="SAM" id="Phobius"/>
    </source>
</evidence>
<evidence type="ECO:0000313" key="3">
    <source>
        <dbReference type="Proteomes" id="UP000005984"/>
    </source>
</evidence>
<keyword evidence="3" id="KW-1185">Reference proteome</keyword>
<sequence length="39" mass="4597">MLLNIRIVTSKTRQDQNKRVVFYALVIGLFLFSIKNKNN</sequence>
<dbReference type="Proteomes" id="UP000005984">
    <property type="component" value="Unassembled WGS sequence"/>
</dbReference>
<protein>
    <submittedName>
        <fullName evidence="2">Uncharacterized protein</fullName>
    </submittedName>
</protein>